<feature type="coiled-coil region" evidence="1">
    <location>
        <begin position="106"/>
        <end position="133"/>
    </location>
</feature>
<keyword evidence="1" id="KW-0175">Coiled coil</keyword>
<protein>
    <submittedName>
        <fullName evidence="2">Uncharacterized protein</fullName>
    </submittedName>
</protein>
<reference evidence="2" key="1">
    <citation type="submission" date="2018-07" db="EMBL/GenBank/DDBJ databases">
        <authorList>
            <person name="Quirk P.G."/>
            <person name="Krulwich T.A."/>
        </authorList>
    </citation>
    <scope>NUCLEOTIDE SEQUENCE</scope>
    <source>
        <strain evidence="2">Anand</strain>
    </source>
</reference>
<proteinExistence type="predicted"/>
<gene>
    <name evidence="2" type="ORF">TAT_000245200</name>
</gene>
<name>A0A3B0N6L7_THEAN</name>
<organism evidence="2">
    <name type="scientific">Theileria annulata</name>
    <dbReference type="NCBI Taxonomy" id="5874"/>
    <lineage>
        <taxon>Eukaryota</taxon>
        <taxon>Sar</taxon>
        <taxon>Alveolata</taxon>
        <taxon>Apicomplexa</taxon>
        <taxon>Aconoidasida</taxon>
        <taxon>Piroplasmida</taxon>
        <taxon>Theileriidae</taxon>
        <taxon>Theileria</taxon>
    </lineage>
</organism>
<evidence type="ECO:0000256" key="1">
    <source>
        <dbReference type="SAM" id="Coils"/>
    </source>
</evidence>
<dbReference type="EMBL" id="UIVT01000003">
    <property type="protein sequence ID" value="SVP93459.1"/>
    <property type="molecule type" value="Genomic_DNA"/>
</dbReference>
<dbReference type="AlphaFoldDB" id="A0A3B0N6L7"/>
<accession>A0A3B0N6L7</accession>
<dbReference type="VEuPathDB" id="PiroplasmaDB:TA03890"/>
<feature type="coiled-coil region" evidence="1">
    <location>
        <begin position="10"/>
        <end position="44"/>
    </location>
</feature>
<sequence length="194" mass="23473">MYLINEQFLQYNLQNSNEEIMMEIMRLENELKQLQNQLIEENNKITSNNYLINSLTISINEYKNELNCFDTKILEMMKNNFITQHDIILDKLSKINLECDGMEYMNKIDIKEYETLKNEFQQLQEQKNHILNSKQQILYSIHKLKKTKEENLMEMIEKMNNELLKIFQYFVPNGFIKLVNFLKLNIYFLGFNSK</sequence>
<evidence type="ECO:0000313" key="2">
    <source>
        <dbReference type="EMBL" id="SVP93459.1"/>
    </source>
</evidence>